<gene>
    <name evidence="1" type="ORF">UFOPK2786_01324</name>
</gene>
<dbReference type="AlphaFoldDB" id="A0A6J6TZS7"/>
<name>A0A6J6TZS7_9ZZZZ</name>
<proteinExistence type="predicted"/>
<reference evidence="1" key="1">
    <citation type="submission" date="2020-05" db="EMBL/GenBank/DDBJ databases">
        <authorList>
            <person name="Chiriac C."/>
            <person name="Salcher M."/>
            <person name="Ghai R."/>
            <person name="Kavagutti S V."/>
        </authorList>
    </citation>
    <scope>NUCLEOTIDE SEQUENCE</scope>
</reference>
<sequence length="32" mass="3955">MVNWLQVRRTLFRRVTDLKQRRLVLLLSGMVR</sequence>
<evidence type="ECO:0000313" key="1">
    <source>
        <dbReference type="EMBL" id="CAB4751689.1"/>
    </source>
</evidence>
<protein>
    <submittedName>
        <fullName evidence="1">Unannotated protein</fullName>
    </submittedName>
</protein>
<accession>A0A6J6TZS7</accession>
<dbReference type="EMBL" id="CAEZYW010000222">
    <property type="protein sequence ID" value="CAB4751689.1"/>
    <property type="molecule type" value="Genomic_DNA"/>
</dbReference>
<organism evidence="1">
    <name type="scientific">freshwater metagenome</name>
    <dbReference type="NCBI Taxonomy" id="449393"/>
    <lineage>
        <taxon>unclassified sequences</taxon>
        <taxon>metagenomes</taxon>
        <taxon>ecological metagenomes</taxon>
    </lineage>
</organism>